<keyword evidence="1" id="KW-0677">Repeat</keyword>
<gene>
    <name evidence="4" type="ORF">SVUK_LOCUS8086</name>
</gene>
<proteinExistence type="predicted"/>
<feature type="repeat" description="ANK" evidence="3">
    <location>
        <begin position="51"/>
        <end position="83"/>
    </location>
</feature>
<keyword evidence="2 3" id="KW-0040">ANK repeat</keyword>
<evidence type="ECO:0000256" key="3">
    <source>
        <dbReference type="PROSITE-ProRule" id="PRU00023"/>
    </source>
</evidence>
<dbReference type="PROSITE" id="PS50088">
    <property type="entry name" value="ANK_REPEAT"/>
    <property type="match status" value="1"/>
</dbReference>
<dbReference type="PROSITE" id="PS50297">
    <property type="entry name" value="ANK_REP_REGION"/>
    <property type="match status" value="1"/>
</dbReference>
<dbReference type="PANTHER" id="PTHR24171">
    <property type="entry name" value="ANKYRIN REPEAT DOMAIN-CONTAINING PROTEIN 39-RELATED"/>
    <property type="match status" value="1"/>
</dbReference>
<accession>A0A3P7L1F5</accession>
<organism evidence="4 5">
    <name type="scientific">Strongylus vulgaris</name>
    <name type="common">Blood worm</name>
    <dbReference type="NCBI Taxonomy" id="40348"/>
    <lineage>
        <taxon>Eukaryota</taxon>
        <taxon>Metazoa</taxon>
        <taxon>Ecdysozoa</taxon>
        <taxon>Nematoda</taxon>
        <taxon>Chromadorea</taxon>
        <taxon>Rhabditida</taxon>
        <taxon>Rhabditina</taxon>
        <taxon>Rhabditomorpha</taxon>
        <taxon>Strongyloidea</taxon>
        <taxon>Strongylidae</taxon>
        <taxon>Strongylus</taxon>
    </lineage>
</organism>
<dbReference type="SUPFAM" id="SSF48403">
    <property type="entry name" value="Ankyrin repeat"/>
    <property type="match status" value="1"/>
</dbReference>
<dbReference type="OrthoDB" id="542841at2759"/>
<protein>
    <submittedName>
        <fullName evidence="4">Uncharacterized protein</fullName>
    </submittedName>
</protein>
<evidence type="ECO:0000313" key="5">
    <source>
        <dbReference type="Proteomes" id="UP000270094"/>
    </source>
</evidence>
<keyword evidence="5" id="KW-1185">Reference proteome</keyword>
<evidence type="ECO:0000256" key="1">
    <source>
        <dbReference type="ARBA" id="ARBA00022737"/>
    </source>
</evidence>
<dbReference type="SMART" id="SM00248">
    <property type="entry name" value="ANK"/>
    <property type="match status" value="2"/>
</dbReference>
<name>A0A3P7L1F5_STRVU</name>
<dbReference type="Pfam" id="PF12796">
    <property type="entry name" value="Ank_2"/>
    <property type="match status" value="1"/>
</dbReference>
<evidence type="ECO:0000313" key="4">
    <source>
        <dbReference type="EMBL" id="VDM73088.1"/>
    </source>
</evidence>
<dbReference type="EMBL" id="UYYB01028837">
    <property type="protein sequence ID" value="VDM73088.1"/>
    <property type="molecule type" value="Genomic_DNA"/>
</dbReference>
<reference evidence="4 5" key="1">
    <citation type="submission" date="2018-11" db="EMBL/GenBank/DDBJ databases">
        <authorList>
            <consortium name="Pathogen Informatics"/>
        </authorList>
    </citation>
    <scope>NUCLEOTIDE SEQUENCE [LARGE SCALE GENOMIC DNA]</scope>
</reference>
<dbReference type="Gene3D" id="1.25.40.20">
    <property type="entry name" value="Ankyrin repeat-containing domain"/>
    <property type="match status" value="1"/>
</dbReference>
<sequence length="106" mass="11560">MKNRSALQYQVPLCKSVIEPNGCKSSRPPFRAFTVEYLVKNKADVNAADNSGATPLHWAASKGLERTVGFLLKGGAEVDNVDKYGRNALHMGVLSRSRVTQGVRDV</sequence>
<evidence type="ECO:0000256" key="2">
    <source>
        <dbReference type="ARBA" id="ARBA00023043"/>
    </source>
</evidence>
<dbReference type="Proteomes" id="UP000270094">
    <property type="component" value="Unassembled WGS sequence"/>
</dbReference>
<dbReference type="InterPro" id="IPR002110">
    <property type="entry name" value="Ankyrin_rpt"/>
</dbReference>
<dbReference type="InterPro" id="IPR036770">
    <property type="entry name" value="Ankyrin_rpt-contain_sf"/>
</dbReference>
<dbReference type="AlphaFoldDB" id="A0A3P7L1F5"/>